<dbReference type="Proteomes" id="UP000186309">
    <property type="component" value="Chromosome"/>
</dbReference>
<organism evidence="1 2">
    <name type="scientific">Paludisphaera borealis</name>
    <dbReference type="NCBI Taxonomy" id="1387353"/>
    <lineage>
        <taxon>Bacteria</taxon>
        <taxon>Pseudomonadati</taxon>
        <taxon>Planctomycetota</taxon>
        <taxon>Planctomycetia</taxon>
        <taxon>Isosphaerales</taxon>
        <taxon>Isosphaeraceae</taxon>
        <taxon>Paludisphaera</taxon>
    </lineage>
</organism>
<dbReference type="OrthoDB" id="581306at2"/>
<evidence type="ECO:0000313" key="2">
    <source>
        <dbReference type="Proteomes" id="UP000186309"/>
    </source>
</evidence>
<accession>A0A1U7CJE3</accession>
<evidence type="ECO:0008006" key="3">
    <source>
        <dbReference type="Google" id="ProtNLM"/>
    </source>
</evidence>
<name>A0A1U7CJE3_9BACT</name>
<dbReference type="STRING" id="1387353.BSF38_00466"/>
<dbReference type="EMBL" id="CP019082">
    <property type="protein sequence ID" value="APW59052.1"/>
    <property type="molecule type" value="Genomic_DNA"/>
</dbReference>
<dbReference type="AlphaFoldDB" id="A0A1U7CJE3"/>
<sequence>MPRNVLLLSATIIPLTGIKSMTRTDPAMRLKDYERALRFYMGLLARSFDSIVFCENSGADLRPLENVAEEAGAGGRVEFVSFQGLDFPPNYGRGFGEFKLVDHAMKHARFLQPTDDLVVWKCTGRYIIRNMEQLVQNRPSEFDVYCNYRNRPILWCDLYLLAWNIKGYQGVIKDCCHRLSEATREDGQCAEEKFRHLMDERSSVLKITPRFRRVPRIEGYRGWDNKPYQDRKALVRAVALKLAPWLWI</sequence>
<gene>
    <name evidence="1" type="ORF">BSF38_00466</name>
</gene>
<keyword evidence="2" id="KW-1185">Reference proteome</keyword>
<dbReference type="RefSeq" id="WP_076343277.1">
    <property type="nucleotide sequence ID" value="NZ_CP019082.1"/>
</dbReference>
<dbReference type="KEGG" id="pbor:BSF38_00466"/>
<proteinExistence type="predicted"/>
<protein>
    <recommendedName>
        <fullName evidence="3">Glycosyltransferase</fullName>
    </recommendedName>
</protein>
<evidence type="ECO:0000313" key="1">
    <source>
        <dbReference type="EMBL" id="APW59052.1"/>
    </source>
</evidence>
<reference evidence="2" key="1">
    <citation type="submission" date="2016-12" db="EMBL/GenBank/DDBJ databases">
        <title>Comparative genomics of four Isosphaeraceae planctomycetes: a common pool of plasmids and glycoside hydrolase genes.</title>
        <authorList>
            <person name="Ivanova A."/>
        </authorList>
    </citation>
    <scope>NUCLEOTIDE SEQUENCE [LARGE SCALE GENOMIC DNA]</scope>
    <source>
        <strain evidence="2">PX4</strain>
    </source>
</reference>